<protein>
    <recommendedName>
        <fullName evidence="4">DUF4267 domain-containing protein</fullName>
    </recommendedName>
</protein>
<sequence>MRRTLAGLNVAMAAGSAVAAVIAVARPTLLLPAGTEPTAGLQVYAEAYAVRAVPLAAALVYALKGERRALVPVLAVAGAAQLGDAYIGVSRGVTGMAVGGTLAAATHLGTAWWLIRRTGSPAPGTTA</sequence>
<feature type="transmembrane region" description="Helical" evidence="1">
    <location>
        <begin position="95"/>
        <end position="115"/>
    </location>
</feature>
<proteinExistence type="predicted"/>
<keyword evidence="2" id="KW-0732">Signal</keyword>
<evidence type="ECO:0000256" key="1">
    <source>
        <dbReference type="SAM" id="Phobius"/>
    </source>
</evidence>
<name>A0AAU2VTS3_9ACTN</name>
<feature type="chain" id="PRO_5043367911" description="DUF4267 domain-containing protein" evidence="2">
    <location>
        <begin position="20"/>
        <end position="127"/>
    </location>
</feature>
<evidence type="ECO:0000256" key="2">
    <source>
        <dbReference type="SAM" id="SignalP"/>
    </source>
</evidence>
<feature type="transmembrane region" description="Helical" evidence="1">
    <location>
        <begin position="70"/>
        <end position="89"/>
    </location>
</feature>
<feature type="signal peptide" evidence="2">
    <location>
        <begin position="1"/>
        <end position="19"/>
    </location>
</feature>
<feature type="transmembrane region" description="Helical" evidence="1">
    <location>
        <begin position="43"/>
        <end position="63"/>
    </location>
</feature>
<keyword evidence="1" id="KW-0472">Membrane</keyword>
<dbReference type="AlphaFoldDB" id="A0AAU2VTS3"/>
<keyword evidence="1" id="KW-0812">Transmembrane</keyword>
<evidence type="ECO:0008006" key="4">
    <source>
        <dbReference type="Google" id="ProtNLM"/>
    </source>
</evidence>
<reference evidence="3" key="1">
    <citation type="submission" date="2022-10" db="EMBL/GenBank/DDBJ databases">
        <title>The complete genomes of actinobacterial strains from the NBC collection.</title>
        <authorList>
            <person name="Joergensen T.S."/>
            <person name="Alvarez Arevalo M."/>
            <person name="Sterndorff E.B."/>
            <person name="Faurdal D."/>
            <person name="Vuksanovic O."/>
            <person name="Mourched A.-S."/>
            <person name="Charusanti P."/>
            <person name="Shaw S."/>
            <person name="Blin K."/>
            <person name="Weber T."/>
        </authorList>
    </citation>
    <scope>NUCLEOTIDE SEQUENCE</scope>
    <source>
        <strain evidence="3">NBC_00008</strain>
    </source>
</reference>
<evidence type="ECO:0000313" key="3">
    <source>
        <dbReference type="EMBL" id="WTW71042.1"/>
    </source>
</evidence>
<organism evidence="3">
    <name type="scientific">Streptomyces sp. NBC_00008</name>
    <dbReference type="NCBI Taxonomy" id="2903610"/>
    <lineage>
        <taxon>Bacteria</taxon>
        <taxon>Bacillati</taxon>
        <taxon>Actinomycetota</taxon>
        <taxon>Actinomycetes</taxon>
        <taxon>Kitasatosporales</taxon>
        <taxon>Streptomycetaceae</taxon>
        <taxon>Streptomyces</taxon>
    </lineage>
</organism>
<dbReference type="EMBL" id="CP108313">
    <property type="protein sequence ID" value="WTW71042.1"/>
    <property type="molecule type" value="Genomic_DNA"/>
</dbReference>
<accession>A0AAU2VTS3</accession>
<keyword evidence="1" id="KW-1133">Transmembrane helix</keyword>
<gene>
    <name evidence="3" type="ORF">OG398_23625</name>
</gene>